<keyword evidence="2" id="KW-0479">Metal-binding</keyword>
<dbReference type="InterPro" id="IPR029061">
    <property type="entry name" value="THDP-binding"/>
</dbReference>
<evidence type="ECO:0000313" key="8">
    <source>
        <dbReference type="Proteomes" id="UP001161247"/>
    </source>
</evidence>
<dbReference type="InterPro" id="IPR029065">
    <property type="entry name" value="Enolase_C-like"/>
</dbReference>
<dbReference type="SMART" id="SM00922">
    <property type="entry name" value="MR_MLE"/>
    <property type="match status" value="1"/>
</dbReference>
<dbReference type="SFLD" id="SFLDS00001">
    <property type="entry name" value="Enolase"/>
    <property type="match status" value="1"/>
</dbReference>
<dbReference type="CDD" id="cd07037">
    <property type="entry name" value="TPP_PYR_MenD"/>
    <property type="match status" value="1"/>
</dbReference>
<dbReference type="GO" id="GO:0046872">
    <property type="term" value="F:metal ion binding"/>
    <property type="evidence" value="ECO:0007669"/>
    <property type="project" value="UniProtKB-KW"/>
</dbReference>
<name>A0AAV1CP65_OLDCO</name>
<keyword evidence="1" id="KW-0808">Transferase</keyword>
<dbReference type="InterPro" id="IPR029058">
    <property type="entry name" value="AB_hydrolase_fold"/>
</dbReference>
<dbReference type="Gene3D" id="3.40.50.1220">
    <property type="entry name" value="TPP-binding domain"/>
    <property type="match status" value="1"/>
</dbReference>
<dbReference type="Gene3D" id="3.20.20.120">
    <property type="entry name" value="Enolase-like C-terminal domain"/>
    <property type="match status" value="1"/>
</dbReference>
<dbReference type="PANTHER" id="PTHR42916:SF1">
    <property type="entry name" value="PROTEIN PHYLLO, CHLOROPLASTIC"/>
    <property type="match status" value="1"/>
</dbReference>
<dbReference type="EMBL" id="OX459119">
    <property type="protein sequence ID" value="CAI9096377.1"/>
    <property type="molecule type" value="Genomic_DNA"/>
</dbReference>
<dbReference type="GO" id="GO:0070204">
    <property type="term" value="F:2-succinyl-5-enolpyruvyl-6-hydroxy-3-cyclohexene-1-carboxylic-acid synthase activity"/>
    <property type="evidence" value="ECO:0007669"/>
    <property type="project" value="InterPro"/>
</dbReference>
<accession>A0AAV1CP65</accession>
<dbReference type="InterPro" id="IPR036849">
    <property type="entry name" value="Enolase-like_C_sf"/>
</dbReference>
<keyword evidence="4" id="KW-0786">Thiamine pyrophosphate</keyword>
<keyword evidence="3" id="KW-0460">Magnesium</keyword>
<protein>
    <submittedName>
        <fullName evidence="7">OLC1v1032508C1</fullName>
    </submittedName>
</protein>
<proteinExistence type="inferred from homology"/>
<dbReference type="Gene3D" id="3.30.390.10">
    <property type="entry name" value="Enolase-like, N-terminal domain"/>
    <property type="match status" value="1"/>
</dbReference>
<evidence type="ECO:0000256" key="1">
    <source>
        <dbReference type="ARBA" id="ARBA00022679"/>
    </source>
</evidence>
<evidence type="ECO:0000256" key="5">
    <source>
        <dbReference type="ARBA" id="ARBA00023211"/>
    </source>
</evidence>
<dbReference type="SUPFAM" id="SSF52518">
    <property type="entry name" value="Thiamin diphosphate-binding fold (THDP-binding)"/>
    <property type="match status" value="2"/>
</dbReference>
<evidence type="ECO:0000256" key="4">
    <source>
        <dbReference type="ARBA" id="ARBA00023052"/>
    </source>
</evidence>
<dbReference type="GO" id="GO:0009063">
    <property type="term" value="P:amino acid catabolic process"/>
    <property type="evidence" value="ECO:0007669"/>
    <property type="project" value="InterPro"/>
</dbReference>
<dbReference type="InterPro" id="IPR013342">
    <property type="entry name" value="Mandelate_racemase_C"/>
</dbReference>
<evidence type="ECO:0000256" key="2">
    <source>
        <dbReference type="ARBA" id="ARBA00022723"/>
    </source>
</evidence>
<dbReference type="PANTHER" id="PTHR42916">
    <property type="entry name" value="2-SUCCINYL-5-ENOLPYRUVYL-6-HYDROXY-3-CYCLOHEXENE-1-CARBOXYLATE SYNTHASE"/>
    <property type="match status" value="1"/>
</dbReference>
<dbReference type="InterPro" id="IPR032264">
    <property type="entry name" value="MenD_middle"/>
</dbReference>
<dbReference type="PROSITE" id="PS00909">
    <property type="entry name" value="MR_MLE_2"/>
    <property type="match status" value="1"/>
</dbReference>
<organism evidence="7 8">
    <name type="scientific">Oldenlandia corymbosa var. corymbosa</name>
    <dbReference type="NCBI Taxonomy" id="529605"/>
    <lineage>
        <taxon>Eukaryota</taxon>
        <taxon>Viridiplantae</taxon>
        <taxon>Streptophyta</taxon>
        <taxon>Embryophyta</taxon>
        <taxon>Tracheophyta</taxon>
        <taxon>Spermatophyta</taxon>
        <taxon>Magnoliopsida</taxon>
        <taxon>eudicotyledons</taxon>
        <taxon>Gunneridae</taxon>
        <taxon>Pentapetalae</taxon>
        <taxon>asterids</taxon>
        <taxon>lamiids</taxon>
        <taxon>Gentianales</taxon>
        <taxon>Rubiaceae</taxon>
        <taxon>Rubioideae</taxon>
        <taxon>Spermacoceae</taxon>
        <taxon>Hedyotis-Oldenlandia complex</taxon>
        <taxon>Oldenlandia</taxon>
    </lineage>
</organism>
<dbReference type="SFLD" id="SFLDF00009">
    <property type="entry name" value="o-succinylbenzoate_synthase"/>
    <property type="match status" value="1"/>
</dbReference>
<dbReference type="InterPro" id="IPR018110">
    <property type="entry name" value="Mandel_Rmase/mucon_lact_enz_CS"/>
</dbReference>
<keyword evidence="5" id="KW-0464">Manganese</keyword>
<dbReference type="CDD" id="cd02009">
    <property type="entry name" value="TPP_SHCHC_synthase"/>
    <property type="match status" value="1"/>
</dbReference>
<dbReference type="InterPro" id="IPR029035">
    <property type="entry name" value="DHS-like_NAD/FAD-binding_dom"/>
</dbReference>
<keyword evidence="8" id="KW-1185">Reference proteome</keyword>
<dbReference type="NCBIfam" id="TIGR00173">
    <property type="entry name" value="menD"/>
    <property type="match status" value="1"/>
</dbReference>
<dbReference type="HAMAP" id="MF_01659">
    <property type="entry name" value="MenD"/>
    <property type="match status" value="1"/>
</dbReference>
<evidence type="ECO:0000259" key="6">
    <source>
        <dbReference type="SMART" id="SM00922"/>
    </source>
</evidence>
<dbReference type="Gene3D" id="3.40.50.970">
    <property type="match status" value="2"/>
</dbReference>
<dbReference type="InterPro" id="IPR012001">
    <property type="entry name" value="Thiamin_PyroP_enz_TPP-bd_dom"/>
</dbReference>
<evidence type="ECO:0000313" key="7">
    <source>
        <dbReference type="EMBL" id="CAI9096377.1"/>
    </source>
</evidence>
<dbReference type="SUPFAM" id="SSF52467">
    <property type="entry name" value="DHS-like NAD/FAD-binding domain"/>
    <property type="match status" value="1"/>
</dbReference>
<dbReference type="Pfam" id="PF16582">
    <property type="entry name" value="TPP_enzyme_M_2"/>
    <property type="match status" value="1"/>
</dbReference>
<dbReference type="Pfam" id="PF13378">
    <property type="entry name" value="MR_MLE_C"/>
    <property type="match status" value="1"/>
</dbReference>
<dbReference type="SFLD" id="SFLDG00180">
    <property type="entry name" value="muconate_cycloisomerase"/>
    <property type="match status" value="1"/>
</dbReference>
<dbReference type="Proteomes" id="UP001161247">
    <property type="component" value="Chromosome 2"/>
</dbReference>
<gene>
    <name evidence="7" type="ORF">OLC1_LOCUS7148</name>
</gene>
<evidence type="ECO:0000256" key="3">
    <source>
        <dbReference type="ARBA" id="ARBA00022842"/>
    </source>
</evidence>
<dbReference type="InterPro" id="IPR004433">
    <property type="entry name" value="MenaQ_synth_MenD"/>
</dbReference>
<dbReference type="SUPFAM" id="SSF54826">
    <property type="entry name" value="Enolase N-terminal domain-like"/>
    <property type="match status" value="1"/>
</dbReference>
<dbReference type="SUPFAM" id="SSF53474">
    <property type="entry name" value="alpha/beta-Hydrolases"/>
    <property type="match status" value="1"/>
</dbReference>
<dbReference type="GO" id="GO:0030976">
    <property type="term" value="F:thiamine pyrophosphate binding"/>
    <property type="evidence" value="ECO:0007669"/>
    <property type="project" value="InterPro"/>
</dbReference>
<dbReference type="GO" id="GO:0009234">
    <property type="term" value="P:menaquinone biosynthetic process"/>
    <property type="evidence" value="ECO:0007669"/>
    <property type="project" value="InterPro"/>
</dbReference>
<dbReference type="Gene3D" id="3.40.50.1820">
    <property type="entry name" value="alpha/beta hydrolase"/>
    <property type="match status" value="1"/>
</dbReference>
<dbReference type="Pfam" id="PF02776">
    <property type="entry name" value="TPP_enzyme_N"/>
    <property type="match status" value="1"/>
</dbReference>
<dbReference type="InterPro" id="IPR029017">
    <property type="entry name" value="Enolase-like_N"/>
</dbReference>
<dbReference type="NCBIfam" id="TIGR01927">
    <property type="entry name" value="menC_gam_Gplu"/>
    <property type="match status" value="1"/>
</dbReference>
<feature type="domain" description="Mandelate racemase/muconate lactonizing enzyme C-terminal" evidence="6">
    <location>
        <begin position="1162"/>
        <end position="1258"/>
    </location>
</feature>
<dbReference type="SUPFAM" id="SSF51604">
    <property type="entry name" value="Enolase C-terminal domain-like"/>
    <property type="match status" value="1"/>
</dbReference>
<sequence length="1602" mass="176031">MMVEVQSVRDMKGVGKVVTNSIEFKCSVDVCKGDFDCSTGCHCIFVKLVGTCNPIPPPTLVITALSIELSSTNTKGGRKLGKATLRRNVLQAGPICSGGLCTSDKGCERSIEENRGAIMEAEEAALVICSCITKVLPPALTLEEGLNKIDEAIQHLKSMAPPSSSSGMFRFQVTVPPSSKALNWFCCQPESDGVFPQFYMSNEKNSPTCKTLTLGRDRGVFGIGSAIHFNCRYSNGPENDSSSTRRCLSVESNIPRVYGVLDTRYDKSSSSAEHETGSFYLFIPQIELNEFTDTSILVATLAWNNSYFRSFEEAIRRFDLSLSQARQNFWASAEERSKNYIASAASKFNMVEDKSFQMVGLDSLQVRGSLLQVDAIELASDLSSQFSARFSPTMAIANNMYQNNQYSLTSYLTRDCPNMNILWATLIVEECVRLGITYFCIAPGARSALLTIAASSHPLATCAVCIDERSLTFNALGYAKGSCRPAAVIVTSGTAVSNLLSAVVEASEDFVPLLLLTADRSPELLDAGALQAINQVNHFGQFAKHSFSLPVPTDDISAKMVLTTLDSAVYLSTTSPYGPIHINCPFGEPIGYNPTTWERKCLNGLEDWMLSSEPFTTYSQLPHSIVSNQSHGIMVEVVKLIQGAKRGILVLGALHTEDDMWAALFLAKHLSWPVVATILSGLRLRKYVTSFSEIEENIIFLDHLDHVLFSDAVKDWMQADVIVQVGGQIASKRISQMIECCFPCPYIMIDKHPMRHDPSHIVTHRIQSAITDFSHSIIKFCSPSENSQWKAYLQVLNLAAARETSSLIAAECSLTEPYIARIALENFECESAIFVGNSMPIRDADNFGYSGAKCNHKTSEMLNSGFQCHGIQVACNRGAGGIDGQTSAAVGFAVGCNKRVLLLIGDVSFLYDTNGLSLLRQGVLRKPVIIIVINNQGGAVFSLLPYASSTDHKIMDKFFYTSHDVQIGQLCMAHGCLGKFVRQAVDHSFDVLSKISMFDIVLELSSKRIAKMEFCKYRIPLLASSMSSSSVCYREGFVISLSLEGGATGFGEVTPIEIIKENQMDVEDQLQFLIHAVKGGEITDFVLLLNGSFASWLWKCLGILPDSLLPSVRCGLEMAILNAIAASKKSSLRSLFYPRAEELPIKSSNVQICGLIDSNGSPIDMASAAVTLVEDGFTAIKIKVGRRASPIEDVMVIQEIRKKVGNDVVLRVDANRSWTFSEAVEFANLVKNSNLQYIEEPVRDEDAILKFCEETGLPVALDETINTRADPVEVLKKYTHSGVVAVVIRPSMIGGFEKAASVARWAQQQGKLAVVGSTLESGLGLSSYVQFSSYIDLQGAELCSVINQNPPICLAHDLGTYKWLKEDVSTEPLGLCGDSDNGFAVTNSCRYLRKFQINQNVIVQTYAEEVIHEYQLPVDSEGTTYSLNVVEMGKEVDPRLSVENVAGARLVRQVKDDFRASSLVSYGLENFLDSWYTQEMWNSLRSHPHFSKIITNRLQHGDLNTLARVLSDSSVGRQQPLWEDLKKCSVPLLLVVGDQDTKFKGIAKEMLHKMSDDARREVSASISEIPNAGHAVHVENPLSVIYAIRKFLNRVNNLPSYQ</sequence>
<reference evidence="7" key="1">
    <citation type="submission" date="2023-03" db="EMBL/GenBank/DDBJ databases">
        <authorList>
            <person name="Julca I."/>
        </authorList>
    </citation>
    <scope>NUCLEOTIDE SEQUENCE</scope>
</reference>